<feature type="compositionally biased region" description="Low complexity" evidence="1">
    <location>
        <begin position="184"/>
        <end position="193"/>
    </location>
</feature>
<proteinExistence type="predicted"/>
<reference evidence="2 3" key="1">
    <citation type="journal article" date="2010" name="Stand. Genomic Sci.">
        <title>Complete genome sequence of Haliangium ochraceum type strain (SMP-2).</title>
        <authorList>
            <consortium name="US DOE Joint Genome Institute (JGI-PGF)"/>
            <person name="Ivanova N."/>
            <person name="Daum C."/>
            <person name="Lang E."/>
            <person name="Abt B."/>
            <person name="Kopitz M."/>
            <person name="Saunders E."/>
            <person name="Lapidus A."/>
            <person name="Lucas S."/>
            <person name="Glavina Del Rio T."/>
            <person name="Nolan M."/>
            <person name="Tice H."/>
            <person name="Copeland A."/>
            <person name="Cheng J.F."/>
            <person name="Chen F."/>
            <person name="Bruce D."/>
            <person name="Goodwin L."/>
            <person name="Pitluck S."/>
            <person name="Mavromatis K."/>
            <person name="Pati A."/>
            <person name="Mikhailova N."/>
            <person name="Chen A."/>
            <person name="Palaniappan K."/>
            <person name="Land M."/>
            <person name="Hauser L."/>
            <person name="Chang Y.J."/>
            <person name="Jeffries C.D."/>
            <person name="Detter J.C."/>
            <person name="Brettin T."/>
            <person name="Rohde M."/>
            <person name="Goker M."/>
            <person name="Bristow J."/>
            <person name="Markowitz V."/>
            <person name="Eisen J.A."/>
            <person name="Hugenholtz P."/>
            <person name="Kyrpides N.C."/>
            <person name="Klenk H.P."/>
        </authorList>
    </citation>
    <scope>NUCLEOTIDE SEQUENCE [LARGE SCALE GENOMIC DNA]</scope>
    <source>
        <strain evidence="3">DSM 14365 / CIP 107738 / JCM 11303 / AJ 13395 / SMP-2</strain>
    </source>
</reference>
<dbReference type="EMBL" id="CP001804">
    <property type="protein sequence ID" value="ACY19091.1"/>
    <property type="molecule type" value="Genomic_DNA"/>
</dbReference>
<evidence type="ECO:0000313" key="2">
    <source>
        <dbReference type="EMBL" id="ACY19091.1"/>
    </source>
</evidence>
<dbReference type="KEGG" id="hoh:Hoch_6625"/>
<dbReference type="AlphaFoldDB" id="D0LRU9"/>
<keyword evidence="3" id="KW-1185">Reference proteome</keyword>
<feature type="region of interest" description="Disordered" evidence="1">
    <location>
        <begin position="184"/>
        <end position="231"/>
    </location>
</feature>
<evidence type="ECO:0000313" key="3">
    <source>
        <dbReference type="Proteomes" id="UP000001880"/>
    </source>
</evidence>
<accession>D0LRU9</accession>
<dbReference type="HOGENOM" id="CLU_1198442_0_0_7"/>
<dbReference type="Proteomes" id="UP000001880">
    <property type="component" value="Chromosome"/>
</dbReference>
<protein>
    <submittedName>
        <fullName evidence="2">Uncharacterized protein</fullName>
    </submittedName>
</protein>
<organism evidence="2 3">
    <name type="scientific">Haliangium ochraceum (strain DSM 14365 / JCM 11303 / SMP-2)</name>
    <dbReference type="NCBI Taxonomy" id="502025"/>
    <lineage>
        <taxon>Bacteria</taxon>
        <taxon>Pseudomonadati</taxon>
        <taxon>Myxococcota</taxon>
        <taxon>Polyangia</taxon>
        <taxon>Haliangiales</taxon>
        <taxon>Kofleriaceae</taxon>
        <taxon>Haliangium</taxon>
    </lineage>
</organism>
<name>D0LRU9_HALO1</name>
<dbReference type="RefSeq" id="WP_012831683.1">
    <property type="nucleotide sequence ID" value="NC_013440.1"/>
</dbReference>
<sequence>MVQNSSSTPPPPAALLRDIERLKQLLQAAPLSGSAAPAGGWDAFADRFWQIFWGRIASAPAYVEASYSADNPQLTSMAERIVSAGLGRGYSTRVAVYLYLPSVGFWQGCCVLARQRGDRRGGRSSSEQREDKLILVVYFDDIVAGLLTLLGDFGGERSRLARFSGRALAEGRVPELIEVVTAPAGQPGSVVGPGPVGGPGPVTSADAGASVDEKHPAAASSQPREPGDEES</sequence>
<gene>
    <name evidence="2" type="ordered locus">Hoch_6625</name>
</gene>
<evidence type="ECO:0000256" key="1">
    <source>
        <dbReference type="SAM" id="MobiDB-lite"/>
    </source>
</evidence>